<protein>
    <recommendedName>
        <fullName evidence="1">Amidohydrolase-related domain-containing protein</fullName>
    </recommendedName>
</protein>
<dbReference type="SUPFAM" id="SSF51556">
    <property type="entry name" value="Metallo-dependent hydrolases"/>
    <property type="match status" value="1"/>
</dbReference>
<gene>
    <name evidence="2" type="ORF">GCM10009105_37010</name>
</gene>
<dbReference type="Gene3D" id="1.20.58.520">
    <property type="entry name" value="Amidohydrolase"/>
    <property type="match status" value="1"/>
</dbReference>
<evidence type="ECO:0000259" key="1">
    <source>
        <dbReference type="Pfam" id="PF01979"/>
    </source>
</evidence>
<dbReference type="RefSeq" id="WP_343793982.1">
    <property type="nucleotide sequence ID" value="NZ_BAAAEU010000028.1"/>
</dbReference>
<organism evidence="2 3">
    <name type="scientific">Dokdonella soli</name>
    <dbReference type="NCBI Taxonomy" id="529810"/>
    <lineage>
        <taxon>Bacteria</taxon>
        <taxon>Pseudomonadati</taxon>
        <taxon>Pseudomonadota</taxon>
        <taxon>Gammaproteobacteria</taxon>
        <taxon>Lysobacterales</taxon>
        <taxon>Rhodanobacteraceae</taxon>
        <taxon>Dokdonella</taxon>
    </lineage>
</organism>
<name>A0ABN1IZ83_9GAMM</name>
<dbReference type="InterPro" id="IPR032466">
    <property type="entry name" value="Metal_Hydrolase"/>
</dbReference>
<dbReference type="Gene3D" id="2.30.40.10">
    <property type="entry name" value="Urease, subunit C, domain 1"/>
    <property type="match status" value="2"/>
</dbReference>
<dbReference type="PANTHER" id="PTHR43135:SF3">
    <property type="entry name" value="ALPHA-D-RIBOSE 1-METHYLPHOSPHONATE 5-TRIPHOSPHATE DIPHOSPHATASE"/>
    <property type="match status" value="1"/>
</dbReference>
<keyword evidence="3" id="KW-1185">Reference proteome</keyword>
<reference evidence="2 3" key="1">
    <citation type="journal article" date="2019" name="Int. J. Syst. Evol. Microbiol.">
        <title>The Global Catalogue of Microorganisms (GCM) 10K type strain sequencing project: providing services to taxonomists for standard genome sequencing and annotation.</title>
        <authorList>
            <consortium name="The Broad Institute Genomics Platform"/>
            <consortium name="The Broad Institute Genome Sequencing Center for Infectious Disease"/>
            <person name="Wu L."/>
            <person name="Ma J."/>
        </authorList>
    </citation>
    <scope>NUCLEOTIDE SEQUENCE [LARGE SCALE GENOMIC DNA]</scope>
    <source>
        <strain evidence="2 3">JCM 15421</strain>
    </source>
</reference>
<dbReference type="PANTHER" id="PTHR43135">
    <property type="entry name" value="ALPHA-D-RIBOSE 1-METHYLPHOSPHONATE 5-TRIPHOSPHATE DIPHOSPHATASE"/>
    <property type="match status" value="1"/>
</dbReference>
<dbReference type="InterPro" id="IPR011059">
    <property type="entry name" value="Metal-dep_hydrolase_composite"/>
</dbReference>
<dbReference type="Proteomes" id="UP001501523">
    <property type="component" value="Unassembled WGS sequence"/>
</dbReference>
<dbReference type="InterPro" id="IPR051781">
    <property type="entry name" value="Metallo-dep_Hydrolase"/>
</dbReference>
<dbReference type="InterPro" id="IPR006680">
    <property type="entry name" value="Amidohydro-rel"/>
</dbReference>
<accession>A0ABN1IZ83</accession>
<proteinExistence type="predicted"/>
<dbReference type="Gene3D" id="3.30.110.90">
    <property type="entry name" value="Amidohydrolase"/>
    <property type="match status" value="1"/>
</dbReference>
<evidence type="ECO:0000313" key="2">
    <source>
        <dbReference type="EMBL" id="GAA0724314.1"/>
    </source>
</evidence>
<dbReference type="Pfam" id="PF01979">
    <property type="entry name" value="Amidohydro_1"/>
    <property type="match status" value="1"/>
</dbReference>
<sequence length="472" mass="49961">MLGTVIALSAAMATATGHFTAIVDATLIDVSHHGKESSDIENAVVLIDGDRVVAVGDRTQVALPPHAHVISARGRYVVPGLIDGFGAMRGQNFADAYLYEGVTTVYVTATPPGGSVDGETHIVALHDGPSVLTGAAISGYSLSGNVPPPNQWLDHRLKDQRLEKEALLKAVDAVADAGHRAITVGFDVWPDQLDTIVAQAHHRGLAVTAELAYTSYPYAVRAGVDAFLRNDKYSLIVGRPQDFLAYAENPIGPDARTAFRAICSSQGVNDALAAFGSELSASHTALMPMLSMEATADDVGGPNPWTLRSAAFVSASDLDDPVDPKTGARPYLDSHPERREAIRACARRKQQIDAHLHELGATFLAGSSAPGYGVMPGGGVHGEMKLLQQIGLSPREALAAATSNFADVYALSDRGRVEPGRRADLVILASDPRKDVAAVDDISEVMIDGRFVDRLKLLKAAQARKGPHKPRG</sequence>
<comment type="caution">
    <text evidence="2">The sequence shown here is derived from an EMBL/GenBank/DDBJ whole genome shotgun (WGS) entry which is preliminary data.</text>
</comment>
<dbReference type="SUPFAM" id="SSF51338">
    <property type="entry name" value="Composite domain of metallo-dependent hydrolases"/>
    <property type="match status" value="1"/>
</dbReference>
<dbReference type="EMBL" id="BAAAEU010000028">
    <property type="protein sequence ID" value="GAA0724314.1"/>
    <property type="molecule type" value="Genomic_DNA"/>
</dbReference>
<evidence type="ECO:0000313" key="3">
    <source>
        <dbReference type="Proteomes" id="UP001501523"/>
    </source>
</evidence>
<feature type="domain" description="Amidohydrolase-related" evidence="1">
    <location>
        <begin position="383"/>
        <end position="452"/>
    </location>
</feature>